<feature type="transmembrane region" description="Helical" evidence="6">
    <location>
        <begin position="224"/>
        <end position="245"/>
    </location>
</feature>
<evidence type="ECO:0000256" key="1">
    <source>
        <dbReference type="ARBA" id="ARBA00004141"/>
    </source>
</evidence>
<evidence type="ECO:0000256" key="6">
    <source>
        <dbReference type="RuleBase" id="RU363041"/>
    </source>
</evidence>
<evidence type="ECO:0000256" key="3">
    <source>
        <dbReference type="ARBA" id="ARBA00022692"/>
    </source>
</evidence>
<proteinExistence type="inferred from homology"/>
<evidence type="ECO:0000256" key="4">
    <source>
        <dbReference type="ARBA" id="ARBA00022989"/>
    </source>
</evidence>
<accession>A0ABW0QRU7</accession>
<evidence type="ECO:0000256" key="5">
    <source>
        <dbReference type="ARBA" id="ARBA00023136"/>
    </source>
</evidence>
<comment type="similarity">
    <text evidence="2 6">Belongs to the 4-toluene sulfonate uptake permease (TSUP) (TC 2.A.102) family.</text>
</comment>
<organism evidence="7 8">
    <name type="scientific">Rhodanobacter ginsengisoli</name>
    <dbReference type="NCBI Taxonomy" id="418646"/>
    <lineage>
        <taxon>Bacteria</taxon>
        <taxon>Pseudomonadati</taxon>
        <taxon>Pseudomonadota</taxon>
        <taxon>Gammaproteobacteria</taxon>
        <taxon>Lysobacterales</taxon>
        <taxon>Rhodanobacteraceae</taxon>
        <taxon>Rhodanobacter</taxon>
    </lineage>
</organism>
<keyword evidence="8" id="KW-1185">Reference proteome</keyword>
<gene>
    <name evidence="7" type="ORF">ACFPPA_07165</name>
</gene>
<comment type="subcellular location">
    <subcellularLocation>
        <location evidence="6">Cell membrane</location>
        <topology evidence="6">Multi-pass membrane protein</topology>
    </subcellularLocation>
    <subcellularLocation>
        <location evidence="1">Membrane</location>
        <topology evidence="1">Multi-pass membrane protein</topology>
    </subcellularLocation>
</comment>
<feature type="transmembrane region" description="Helical" evidence="6">
    <location>
        <begin position="198"/>
        <end position="217"/>
    </location>
</feature>
<reference evidence="8" key="1">
    <citation type="journal article" date="2019" name="Int. J. Syst. Evol. Microbiol.">
        <title>The Global Catalogue of Microorganisms (GCM) 10K type strain sequencing project: providing services to taxonomists for standard genome sequencing and annotation.</title>
        <authorList>
            <consortium name="The Broad Institute Genomics Platform"/>
            <consortium name="The Broad Institute Genome Sequencing Center for Infectious Disease"/>
            <person name="Wu L."/>
            <person name="Ma J."/>
        </authorList>
    </citation>
    <scope>NUCLEOTIDE SEQUENCE [LARGE SCALE GENOMIC DNA]</scope>
    <source>
        <strain evidence="8">CGMCC 1.16619</strain>
    </source>
</reference>
<evidence type="ECO:0000313" key="7">
    <source>
        <dbReference type="EMBL" id="MFC5525519.1"/>
    </source>
</evidence>
<dbReference type="RefSeq" id="WP_377318675.1">
    <property type="nucleotide sequence ID" value="NZ_JBHSNF010000001.1"/>
</dbReference>
<sequence length="246" mass="24817">MSELLVFIAVGALAQLVDGALGMAYGVTSAGLLIGLGMPPVAASASVHYAETFTCGASGISHLLAGNVRRPLFLALVFPGVLGALLGVLVAIHLPAAWMRMILTPYLLGMGVFLLFRSSRPSGLRDDVPRGTAPLGLLAGFADAIGGGGWSALTVTILLARGLPPRAVIGSVHLAKCVVSIAASVSFLLTIGVSHAPAVLGLIIGGVLAAPFGALFIRRIPARAASMLAGIAVLALGANNAFHLFA</sequence>
<feature type="transmembrane region" description="Helical" evidence="6">
    <location>
        <begin position="72"/>
        <end position="91"/>
    </location>
</feature>
<dbReference type="InterPro" id="IPR051598">
    <property type="entry name" value="TSUP/Inactive_protease-like"/>
</dbReference>
<dbReference type="EMBL" id="JBHSNF010000001">
    <property type="protein sequence ID" value="MFC5525519.1"/>
    <property type="molecule type" value="Genomic_DNA"/>
</dbReference>
<keyword evidence="6" id="KW-1003">Cell membrane</keyword>
<name>A0ABW0QRU7_9GAMM</name>
<dbReference type="Proteomes" id="UP001596114">
    <property type="component" value="Unassembled WGS sequence"/>
</dbReference>
<dbReference type="PANTHER" id="PTHR43701:SF12">
    <property type="entry name" value="MEMBRANE TRANSPORTER PROTEIN YTNM-RELATED"/>
    <property type="match status" value="1"/>
</dbReference>
<feature type="transmembrane region" description="Helical" evidence="6">
    <location>
        <begin position="172"/>
        <end position="192"/>
    </location>
</feature>
<feature type="transmembrane region" description="Helical" evidence="6">
    <location>
        <begin position="98"/>
        <end position="116"/>
    </location>
</feature>
<comment type="caution">
    <text evidence="7">The sequence shown here is derived from an EMBL/GenBank/DDBJ whole genome shotgun (WGS) entry which is preliminary data.</text>
</comment>
<protein>
    <recommendedName>
        <fullName evidence="6">Probable membrane transporter protein</fullName>
    </recommendedName>
</protein>
<evidence type="ECO:0000256" key="2">
    <source>
        <dbReference type="ARBA" id="ARBA00009142"/>
    </source>
</evidence>
<feature type="transmembrane region" description="Helical" evidence="6">
    <location>
        <begin position="136"/>
        <end position="160"/>
    </location>
</feature>
<keyword evidence="4 6" id="KW-1133">Transmembrane helix</keyword>
<dbReference type="InterPro" id="IPR002781">
    <property type="entry name" value="TM_pro_TauE-like"/>
</dbReference>
<keyword evidence="3 6" id="KW-0812">Transmembrane</keyword>
<dbReference type="PANTHER" id="PTHR43701">
    <property type="entry name" value="MEMBRANE TRANSPORTER PROTEIN MJ0441-RELATED"/>
    <property type="match status" value="1"/>
</dbReference>
<evidence type="ECO:0000313" key="8">
    <source>
        <dbReference type="Proteomes" id="UP001596114"/>
    </source>
</evidence>
<keyword evidence="5 6" id="KW-0472">Membrane</keyword>
<dbReference type="Pfam" id="PF01925">
    <property type="entry name" value="TauE"/>
    <property type="match status" value="1"/>
</dbReference>